<evidence type="ECO:0000256" key="6">
    <source>
        <dbReference type="ARBA" id="ARBA00022842"/>
    </source>
</evidence>
<dbReference type="GO" id="GO:0016874">
    <property type="term" value="F:ligase activity"/>
    <property type="evidence" value="ECO:0007669"/>
    <property type="project" value="UniProtKB-KW"/>
</dbReference>
<keyword evidence="3" id="KW-0479">Metal-binding</keyword>
<dbReference type="GO" id="GO:0006281">
    <property type="term" value="P:DNA repair"/>
    <property type="evidence" value="ECO:0007669"/>
    <property type="project" value="UniProtKB-KW"/>
</dbReference>
<keyword evidence="1" id="KW-0436">Ligase</keyword>
<dbReference type="FunFam" id="1.10.287.610:FF:000002">
    <property type="entry name" value="DNA ligase"/>
    <property type="match status" value="1"/>
</dbReference>
<accession>X1VHP9</accession>
<keyword evidence="2" id="KW-0235">DNA replication</keyword>
<dbReference type="Pfam" id="PF22745">
    <property type="entry name" value="Nlig-Ia"/>
    <property type="match status" value="1"/>
</dbReference>
<keyword evidence="5" id="KW-0862">Zinc</keyword>
<keyword evidence="8" id="KW-0234">DNA repair</keyword>
<evidence type="ECO:0000313" key="9">
    <source>
        <dbReference type="EMBL" id="GAJ06935.1"/>
    </source>
</evidence>
<dbReference type="SUPFAM" id="SSF56091">
    <property type="entry name" value="DNA ligase/mRNA capping enzyme, catalytic domain"/>
    <property type="match status" value="1"/>
</dbReference>
<sequence>MKDLDEVKEKIEKLRAEINRHNYLYYVLDSPEISDAEYDELMRELKQLEEQYPRFLTPDSPTQRVGAAPVEAFGVVEHPLPL</sequence>
<dbReference type="GO" id="GO:0046872">
    <property type="term" value="F:metal ion binding"/>
    <property type="evidence" value="ECO:0007669"/>
    <property type="project" value="UniProtKB-KW"/>
</dbReference>
<evidence type="ECO:0000256" key="8">
    <source>
        <dbReference type="ARBA" id="ARBA00023204"/>
    </source>
</evidence>
<dbReference type="GO" id="GO:0006260">
    <property type="term" value="P:DNA replication"/>
    <property type="evidence" value="ECO:0007669"/>
    <property type="project" value="UniProtKB-KW"/>
</dbReference>
<protein>
    <submittedName>
        <fullName evidence="9">Uncharacterized protein</fullName>
    </submittedName>
</protein>
<evidence type="ECO:0000256" key="7">
    <source>
        <dbReference type="ARBA" id="ARBA00023027"/>
    </source>
</evidence>
<evidence type="ECO:0000256" key="3">
    <source>
        <dbReference type="ARBA" id="ARBA00022723"/>
    </source>
</evidence>
<evidence type="ECO:0000256" key="4">
    <source>
        <dbReference type="ARBA" id="ARBA00022763"/>
    </source>
</evidence>
<gene>
    <name evidence="9" type="ORF">S12H4_50562</name>
</gene>
<comment type="caution">
    <text evidence="9">The sequence shown here is derived from an EMBL/GenBank/DDBJ whole genome shotgun (WGS) entry which is preliminary data.</text>
</comment>
<evidence type="ECO:0000256" key="1">
    <source>
        <dbReference type="ARBA" id="ARBA00022598"/>
    </source>
</evidence>
<evidence type="ECO:0000256" key="5">
    <source>
        <dbReference type="ARBA" id="ARBA00022833"/>
    </source>
</evidence>
<dbReference type="Gene3D" id="1.10.287.610">
    <property type="entry name" value="Helix hairpin bin"/>
    <property type="match status" value="1"/>
</dbReference>
<organism evidence="9">
    <name type="scientific">marine sediment metagenome</name>
    <dbReference type="NCBI Taxonomy" id="412755"/>
    <lineage>
        <taxon>unclassified sequences</taxon>
        <taxon>metagenomes</taxon>
        <taxon>ecological metagenomes</taxon>
    </lineage>
</organism>
<feature type="non-terminal residue" evidence="9">
    <location>
        <position position="82"/>
    </location>
</feature>
<dbReference type="AlphaFoldDB" id="X1VHP9"/>
<keyword evidence="4" id="KW-0227">DNA damage</keyword>
<reference evidence="9" key="1">
    <citation type="journal article" date="2014" name="Front. Microbiol.">
        <title>High frequency of phylogenetically diverse reductive dehalogenase-homologous genes in deep subseafloor sedimentary metagenomes.</title>
        <authorList>
            <person name="Kawai M."/>
            <person name="Futagami T."/>
            <person name="Toyoda A."/>
            <person name="Takaki Y."/>
            <person name="Nishi S."/>
            <person name="Hori S."/>
            <person name="Arai W."/>
            <person name="Tsubouchi T."/>
            <person name="Morono Y."/>
            <person name="Uchiyama I."/>
            <person name="Ito T."/>
            <person name="Fujiyama A."/>
            <person name="Inagaki F."/>
            <person name="Takami H."/>
        </authorList>
    </citation>
    <scope>NUCLEOTIDE SEQUENCE</scope>
    <source>
        <strain evidence="9">Expedition CK06-06</strain>
    </source>
</reference>
<proteinExistence type="predicted"/>
<dbReference type="EMBL" id="BARW01031854">
    <property type="protein sequence ID" value="GAJ06935.1"/>
    <property type="molecule type" value="Genomic_DNA"/>
</dbReference>
<keyword evidence="7" id="KW-0520">NAD</keyword>
<keyword evidence="6" id="KW-0460">Magnesium</keyword>
<name>X1VHP9_9ZZZZ</name>
<evidence type="ECO:0000256" key="2">
    <source>
        <dbReference type="ARBA" id="ARBA00022705"/>
    </source>
</evidence>